<dbReference type="PANTHER" id="PTHR36833:SF1">
    <property type="entry name" value="INTEGRAL MEMBRANE TRANSPORT PROTEIN"/>
    <property type="match status" value="1"/>
</dbReference>
<organism evidence="2 3">
    <name type="scientific">Vulcanimicrobium alpinum</name>
    <dbReference type="NCBI Taxonomy" id="3016050"/>
    <lineage>
        <taxon>Bacteria</taxon>
        <taxon>Bacillati</taxon>
        <taxon>Vulcanimicrobiota</taxon>
        <taxon>Vulcanimicrobiia</taxon>
        <taxon>Vulcanimicrobiales</taxon>
        <taxon>Vulcanimicrobiaceae</taxon>
        <taxon>Vulcanimicrobium</taxon>
    </lineage>
</organism>
<dbReference type="EMBL" id="AP025523">
    <property type="protein sequence ID" value="BDE05443.1"/>
    <property type="molecule type" value="Genomic_DNA"/>
</dbReference>
<evidence type="ECO:0000256" key="1">
    <source>
        <dbReference type="SAM" id="Phobius"/>
    </source>
</evidence>
<dbReference type="KEGG" id="vab:WPS_07190"/>
<dbReference type="PANTHER" id="PTHR36833">
    <property type="entry name" value="SLR0610 PROTEIN-RELATED"/>
    <property type="match status" value="1"/>
</dbReference>
<dbReference type="InterPro" id="IPR010390">
    <property type="entry name" value="ABC-2_transporter-like"/>
</dbReference>
<keyword evidence="1" id="KW-1133">Transmembrane helix</keyword>
<dbReference type="Proteomes" id="UP001317532">
    <property type="component" value="Chromosome"/>
</dbReference>
<feature type="transmembrane region" description="Helical" evidence="1">
    <location>
        <begin position="231"/>
        <end position="257"/>
    </location>
</feature>
<evidence type="ECO:0000313" key="2">
    <source>
        <dbReference type="EMBL" id="BDE05443.1"/>
    </source>
</evidence>
<accession>A0AAN2C8Z3</accession>
<dbReference type="RefSeq" id="WP_317996481.1">
    <property type="nucleotide sequence ID" value="NZ_AP025523.1"/>
</dbReference>
<protein>
    <submittedName>
        <fullName evidence="2">ABC transporter permease</fullName>
    </submittedName>
</protein>
<dbReference type="Pfam" id="PF06182">
    <property type="entry name" value="ABC2_membrane_6"/>
    <property type="match status" value="1"/>
</dbReference>
<keyword evidence="1" id="KW-0472">Membrane</keyword>
<evidence type="ECO:0000313" key="3">
    <source>
        <dbReference type="Proteomes" id="UP001317532"/>
    </source>
</evidence>
<gene>
    <name evidence="2" type="ORF">WPS_07190</name>
</gene>
<name>A0AAN2C8Z3_UNVUL</name>
<dbReference type="AlphaFoldDB" id="A0AAN2C8Z3"/>
<keyword evidence="3" id="KW-1185">Reference proteome</keyword>
<proteinExistence type="predicted"/>
<keyword evidence="1" id="KW-0812">Transmembrane</keyword>
<feature type="transmembrane region" description="Helical" evidence="1">
    <location>
        <begin position="145"/>
        <end position="175"/>
    </location>
</feature>
<sequence length="269" mass="30770">MRARRMANVYLQYWRINILTTLEYRENFLIWFAFTFIYHGTAIASLWIILSRFPSMNGWSFRDMAFLYALWMVAHALHNTFFSTVGDVPDHIRDGEFDRLLVRPLDTLFQAIATPGQVFPDELLLALFTFIAATIYSGVHVDLAFVLLVPAIVVGGALIDLGLNLMISTAAFWFVKVDALRWIVMQLEQEFTRYPISIYARGVQIVLTFVFPFAFMNYFPAAYFLHKPDEALALPAIVGVLTPLIGVLFVAAAYLFWRFGLSRYQGVGH</sequence>
<feature type="transmembrane region" description="Helical" evidence="1">
    <location>
        <begin position="196"/>
        <end position="219"/>
    </location>
</feature>
<reference evidence="2 3" key="1">
    <citation type="journal article" date="2022" name="ISME Commun">
        <title>Vulcanimicrobium alpinus gen. nov. sp. nov., the first cultivated representative of the candidate phylum 'Eremiobacterota', is a metabolically versatile aerobic anoxygenic phototroph.</title>
        <authorList>
            <person name="Yabe S."/>
            <person name="Muto K."/>
            <person name="Abe K."/>
            <person name="Yokota A."/>
            <person name="Staudigel H."/>
            <person name="Tebo B.M."/>
        </authorList>
    </citation>
    <scope>NUCLEOTIDE SEQUENCE [LARGE SCALE GENOMIC DNA]</scope>
    <source>
        <strain evidence="2 3">WC8-2</strain>
    </source>
</reference>
<feature type="transmembrane region" description="Helical" evidence="1">
    <location>
        <begin position="123"/>
        <end position="139"/>
    </location>
</feature>
<feature type="transmembrane region" description="Helical" evidence="1">
    <location>
        <begin position="28"/>
        <end position="50"/>
    </location>
</feature>